<keyword evidence="2" id="KW-1185">Reference proteome</keyword>
<dbReference type="Proteomes" id="UP000186868">
    <property type="component" value="Unassembled WGS sequence"/>
</dbReference>
<proteinExistence type="predicted"/>
<organism evidence="1 2">
    <name type="scientific">Hydrococcus rivularis NIES-593</name>
    <dbReference type="NCBI Taxonomy" id="1921803"/>
    <lineage>
        <taxon>Bacteria</taxon>
        <taxon>Bacillati</taxon>
        <taxon>Cyanobacteriota</taxon>
        <taxon>Cyanophyceae</taxon>
        <taxon>Pleurocapsales</taxon>
        <taxon>Hydrococcaceae</taxon>
        <taxon>Hydrococcus</taxon>
    </lineage>
</organism>
<dbReference type="OrthoDB" id="9915277at2"/>
<protein>
    <submittedName>
        <fullName evidence="1">Uncharacterized protein</fullName>
    </submittedName>
</protein>
<accession>A0A1U7H948</accession>
<gene>
    <name evidence="1" type="ORF">NIES593_20190</name>
</gene>
<evidence type="ECO:0000313" key="2">
    <source>
        <dbReference type="Proteomes" id="UP000186868"/>
    </source>
</evidence>
<comment type="caution">
    <text evidence="1">The sequence shown here is derived from an EMBL/GenBank/DDBJ whole genome shotgun (WGS) entry which is preliminary data.</text>
</comment>
<reference evidence="1 2" key="1">
    <citation type="submission" date="2016-11" db="EMBL/GenBank/DDBJ databases">
        <title>Draft Genome Sequences of Nine Cyanobacterial Strains from Diverse Habitats.</title>
        <authorList>
            <person name="Zhu T."/>
            <person name="Hou S."/>
            <person name="Lu X."/>
            <person name="Hess W.R."/>
        </authorList>
    </citation>
    <scope>NUCLEOTIDE SEQUENCE [LARGE SCALE GENOMIC DNA]</scope>
    <source>
        <strain evidence="1 2">NIES-593</strain>
    </source>
</reference>
<sequence length="80" mass="9025">MTIYVTRQGTKFNADSATELVEQLQHQESISSNSLQDFMNQMAKRCQTEDGVAIRTLDPEIFIADLIQNDYLSVIDVIDG</sequence>
<dbReference type="EMBL" id="MRCB01000035">
    <property type="protein sequence ID" value="OKH20103.1"/>
    <property type="molecule type" value="Genomic_DNA"/>
</dbReference>
<evidence type="ECO:0000313" key="1">
    <source>
        <dbReference type="EMBL" id="OKH20103.1"/>
    </source>
</evidence>
<dbReference type="RefSeq" id="WP_073601299.1">
    <property type="nucleotide sequence ID" value="NZ_MRCB01000035.1"/>
</dbReference>
<dbReference type="AlphaFoldDB" id="A0A1U7H948"/>
<name>A0A1U7H948_9CYAN</name>